<dbReference type="PANTHER" id="PTHR15175">
    <property type="entry name" value="NEUTROPHIL CYTOSOLIC FACTOR 2, NEUTROPHIL NADPH OXIDASE FACTOR 2"/>
    <property type="match status" value="1"/>
</dbReference>
<dbReference type="SUPFAM" id="SSF48452">
    <property type="entry name" value="TPR-like"/>
    <property type="match status" value="1"/>
</dbReference>
<comment type="caution">
    <text evidence="2">The sequence shown here is derived from an EMBL/GenBank/DDBJ whole genome shotgun (WGS) entry which is preliminary data.</text>
</comment>
<reference evidence="2" key="1">
    <citation type="submission" date="2021-03" db="EMBL/GenBank/DDBJ databases">
        <title>Comparative genomics and phylogenomic investigation of the class Geoglossomycetes provide insights into ecological specialization and systematics.</title>
        <authorList>
            <person name="Melie T."/>
            <person name="Pirro S."/>
            <person name="Miller A.N."/>
            <person name="Quandt A."/>
        </authorList>
    </citation>
    <scope>NUCLEOTIDE SEQUENCE</scope>
    <source>
        <strain evidence="2">CAQ_001_2017</strain>
    </source>
</reference>
<name>A0A9P8L7K7_9PEZI</name>
<dbReference type="Gene3D" id="1.25.40.10">
    <property type="entry name" value="Tetratricopeptide repeat domain"/>
    <property type="match status" value="1"/>
</dbReference>
<dbReference type="AlphaFoldDB" id="A0A9P8L7K7"/>
<proteinExistence type="predicted"/>
<evidence type="ECO:0000313" key="3">
    <source>
        <dbReference type="Proteomes" id="UP000750711"/>
    </source>
</evidence>
<dbReference type="InterPro" id="IPR011990">
    <property type="entry name" value="TPR-like_helical_dom_sf"/>
</dbReference>
<feature type="compositionally biased region" description="Low complexity" evidence="1">
    <location>
        <begin position="395"/>
        <end position="411"/>
    </location>
</feature>
<feature type="region of interest" description="Disordered" evidence="1">
    <location>
        <begin position="232"/>
        <end position="367"/>
    </location>
</feature>
<feature type="compositionally biased region" description="Low complexity" evidence="1">
    <location>
        <begin position="319"/>
        <end position="335"/>
    </location>
</feature>
<organism evidence="2 3">
    <name type="scientific">Trichoglossum hirsutum</name>
    <dbReference type="NCBI Taxonomy" id="265104"/>
    <lineage>
        <taxon>Eukaryota</taxon>
        <taxon>Fungi</taxon>
        <taxon>Dikarya</taxon>
        <taxon>Ascomycota</taxon>
        <taxon>Pezizomycotina</taxon>
        <taxon>Geoglossomycetes</taxon>
        <taxon>Geoglossales</taxon>
        <taxon>Geoglossaceae</taxon>
        <taxon>Trichoglossum</taxon>
    </lineage>
</organism>
<feature type="compositionally biased region" description="Polar residues" evidence="1">
    <location>
        <begin position="336"/>
        <end position="356"/>
    </location>
</feature>
<keyword evidence="3" id="KW-1185">Reference proteome</keyword>
<feature type="region of interest" description="Disordered" evidence="1">
    <location>
        <begin position="389"/>
        <end position="413"/>
    </location>
</feature>
<protein>
    <submittedName>
        <fullName evidence="2">Uncharacterized protein</fullName>
    </submittedName>
</protein>
<dbReference type="EMBL" id="JAGHQM010002226">
    <property type="protein sequence ID" value="KAH0551067.1"/>
    <property type="molecule type" value="Genomic_DNA"/>
</dbReference>
<dbReference type="PANTHER" id="PTHR15175:SF0">
    <property type="entry name" value="SH3 DOMAIN-CONTAINING PROTEIN C23A1.17"/>
    <property type="match status" value="1"/>
</dbReference>
<accession>A0A9P8L7K7</accession>
<dbReference type="Proteomes" id="UP000750711">
    <property type="component" value="Unassembled WGS sequence"/>
</dbReference>
<dbReference type="InterPro" id="IPR051864">
    <property type="entry name" value="NCF2_NOXA1"/>
</dbReference>
<evidence type="ECO:0000256" key="1">
    <source>
        <dbReference type="SAM" id="MobiDB-lite"/>
    </source>
</evidence>
<gene>
    <name evidence="2" type="ORF">GP486_007584</name>
</gene>
<sequence>MGETRAFGGQSVRFNSELLPSPPNAPPPTFRPRTRASVLQSFLHAASLFHAYEYHQALKAYRRILRQEQDFVSESILWFNIGVLRDHLGEHALAGDAYERSVRLDGSFSLGWFSLGNTISLLGDFRRALKAFKICERTFLLGDSIDYSQQGLPWTLEKTRVIFNIRQTALRKLHKQHGGPLDQAWSLNRLPAGIIFGLGAGVIVEDEEPAAGTSTSSTTEPYTVETTEPWIRAGVGSPSSSSPPPPPPPLPPAKHDQPRKHATTRAGYPRGPSLPPIPSGKKCPDTAMPSQSKPLPFHPHREKQVFHNQQQQNPARLPNNNNDNNNNNNNNINNNSQSRTNAQVSTADVGHSSGSSTRDRPELELAPSTRLDSFGIFALGEGQLRMLRAEANKASSSSSSSNTNNNNNRNNHALTKVLGRSRSFRYVEQ</sequence>
<feature type="compositionally biased region" description="Pro residues" evidence="1">
    <location>
        <begin position="241"/>
        <end position="252"/>
    </location>
</feature>
<evidence type="ECO:0000313" key="2">
    <source>
        <dbReference type="EMBL" id="KAH0551067.1"/>
    </source>
</evidence>